<proteinExistence type="predicted"/>
<evidence type="ECO:0000313" key="3">
    <source>
        <dbReference type="Proteomes" id="UP001199816"/>
    </source>
</evidence>
<dbReference type="Proteomes" id="UP001199816">
    <property type="component" value="Unassembled WGS sequence"/>
</dbReference>
<evidence type="ECO:0000259" key="1">
    <source>
        <dbReference type="PROSITE" id="PS51819"/>
    </source>
</evidence>
<keyword evidence="3" id="KW-1185">Reference proteome</keyword>
<comment type="caution">
    <text evidence="2">The sequence shown here is derived from an EMBL/GenBank/DDBJ whole genome shotgun (WGS) entry which is preliminary data.</text>
</comment>
<dbReference type="InterPro" id="IPR004360">
    <property type="entry name" value="Glyas_Fos-R_dOase_dom"/>
</dbReference>
<gene>
    <name evidence="2" type="ORF">LQ567_18790</name>
</gene>
<dbReference type="PROSITE" id="PS51819">
    <property type="entry name" value="VOC"/>
    <property type="match status" value="1"/>
</dbReference>
<name>A0ABS8PUT6_9BACT</name>
<dbReference type="PANTHER" id="PTHR36113:SF1">
    <property type="entry name" value="GLYOXALASE_BLEOMYCIN RESISTANCE PROTEIN_DIOXYGENASE"/>
    <property type="match status" value="1"/>
</dbReference>
<sequence>MHIDHIAIWTDDLEKLRHFYITYFNAVSSERYHNPKKHFYSYFLSFDSGCRIELMQMPQISGAGTPRGYMMGIAHFAISLGGKEKVDALTERLRTDGFTITGEPRTTGDGYYESVVLDPEGNVVELVA</sequence>
<dbReference type="SUPFAM" id="SSF54593">
    <property type="entry name" value="Glyoxalase/Bleomycin resistance protein/Dihydroxybiphenyl dioxygenase"/>
    <property type="match status" value="1"/>
</dbReference>
<evidence type="ECO:0000313" key="2">
    <source>
        <dbReference type="EMBL" id="MCD2424837.1"/>
    </source>
</evidence>
<dbReference type="Pfam" id="PF00903">
    <property type="entry name" value="Glyoxalase"/>
    <property type="match status" value="1"/>
</dbReference>
<dbReference type="PANTHER" id="PTHR36113">
    <property type="entry name" value="LYASE, PUTATIVE-RELATED-RELATED"/>
    <property type="match status" value="1"/>
</dbReference>
<dbReference type="EMBL" id="JAJNEC010000005">
    <property type="protein sequence ID" value="MCD2424837.1"/>
    <property type="molecule type" value="Genomic_DNA"/>
</dbReference>
<accession>A0ABS8PUT6</accession>
<dbReference type="Gene3D" id="3.10.180.10">
    <property type="entry name" value="2,3-Dihydroxybiphenyl 1,2-Dioxygenase, domain 1"/>
    <property type="match status" value="1"/>
</dbReference>
<protein>
    <submittedName>
        <fullName evidence="2">VOC family protein</fullName>
    </submittedName>
</protein>
<dbReference type="InterPro" id="IPR051332">
    <property type="entry name" value="Fosfomycin_Res_Enzymes"/>
</dbReference>
<dbReference type="InterPro" id="IPR037523">
    <property type="entry name" value="VOC_core"/>
</dbReference>
<reference evidence="2 3" key="1">
    <citation type="submission" date="2021-11" db="EMBL/GenBank/DDBJ databases">
        <title>Genomic of Niabella pedocola.</title>
        <authorList>
            <person name="Wu T."/>
        </authorList>
    </citation>
    <scope>NUCLEOTIDE SEQUENCE [LARGE SCALE GENOMIC DNA]</scope>
    <source>
        <strain evidence="2 3">JCM 31011</strain>
    </source>
</reference>
<organism evidence="2 3">
    <name type="scientific">Niabella pedocola</name>
    <dbReference type="NCBI Taxonomy" id="1752077"/>
    <lineage>
        <taxon>Bacteria</taxon>
        <taxon>Pseudomonadati</taxon>
        <taxon>Bacteroidota</taxon>
        <taxon>Chitinophagia</taxon>
        <taxon>Chitinophagales</taxon>
        <taxon>Chitinophagaceae</taxon>
        <taxon>Niabella</taxon>
    </lineage>
</organism>
<feature type="domain" description="VOC" evidence="1">
    <location>
        <begin position="2"/>
        <end position="128"/>
    </location>
</feature>
<dbReference type="InterPro" id="IPR029068">
    <property type="entry name" value="Glyas_Bleomycin-R_OHBP_Dase"/>
</dbReference>
<dbReference type="RefSeq" id="WP_231007164.1">
    <property type="nucleotide sequence ID" value="NZ_JAJNEC010000005.1"/>
</dbReference>